<evidence type="ECO:0000259" key="6">
    <source>
        <dbReference type="PROSITE" id="PS50977"/>
    </source>
</evidence>
<evidence type="ECO:0000256" key="4">
    <source>
        <dbReference type="ARBA" id="ARBA00023163"/>
    </source>
</evidence>
<dbReference type="SUPFAM" id="SSF48498">
    <property type="entry name" value="Tetracyclin repressor-like, C-terminal domain"/>
    <property type="match status" value="1"/>
</dbReference>
<protein>
    <submittedName>
        <fullName evidence="7">TetR family transcriptional regulator</fullName>
    </submittedName>
</protein>
<evidence type="ECO:0000313" key="7">
    <source>
        <dbReference type="EMBL" id="TWF78437.1"/>
    </source>
</evidence>
<dbReference type="InterPro" id="IPR050109">
    <property type="entry name" value="HTH-type_TetR-like_transc_reg"/>
</dbReference>
<dbReference type="SUPFAM" id="SSF46689">
    <property type="entry name" value="Homeodomain-like"/>
    <property type="match status" value="1"/>
</dbReference>
<accession>A0A561SUA2</accession>
<keyword evidence="8" id="KW-1185">Reference proteome</keyword>
<dbReference type="Pfam" id="PF13977">
    <property type="entry name" value="TetR_C_6"/>
    <property type="match status" value="1"/>
</dbReference>
<dbReference type="PANTHER" id="PTHR30055:SF234">
    <property type="entry name" value="HTH-TYPE TRANSCRIPTIONAL REGULATOR BETI"/>
    <property type="match status" value="1"/>
</dbReference>
<reference evidence="7 8" key="1">
    <citation type="submission" date="2019-06" db="EMBL/GenBank/DDBJ databases">
        <title>Sequencing the genomes of 1000 actinobacteria strains.</title>
        <authorList>
            <person name="Klenk H.-P."/>
        </authorList>
    </citation>
    <scope>NUCLEOTIDE SEQUENCE [LARGE SCALE GENOMIC DNA]</scope>
    <source>
        <strain evidence="7 8">DSM 45671</strain>
    </source>
</reference>
<name>A0A561SUA2_9PSEU</name>
<dbReference type="Pfam" id="PF00440">
    <property type="entry name" value="TetR_N"/>
    <property type="match status" value="1"/>
</dbReference>
<sequence length="204" mass="21415">MSIRPTKDVLTDALLDITARHGLERVSVRQVAAAAGVAIGTVQHYFPTKDAMLDAAFGEVVRRIRARVSNLALGPDVRRNLTTVLRELLPLDEERTTEVRVQVAFAARAATSPSLAAVQAGILAEVSESIAEALALAGRGDDTPEELRRKARIALAAVDGLALHAVSSGSWLDAAALTDAVDQLIDALLPTRGVSGSRATSPAP</sequence>
<dbReference type="GO" id="GO:0003700">
    <property type="term" value="F:DNA-binding transcription factor activity"/>
    <property type="evidence" value="ECO:0007669"/>
    <property type="project" value="TreeGrafter"/>
</dbReference>
<keyword evidence="1" id="KW-0678">Repressor</keyword>
<evidence type="ECO:0000256" key="5">
    <source>
        <dbReference type="PROSITE-ProRule" id="PRU00335"/>
    </source>
</evidence>
<keyword evidence="4" id="KW-0804">Transcription</keyword>
<evidence type="ECO:0000256" key="1">
    <source>
        <dbReference type="ARBA" id="ARBA00022491"/>
    </source>
</evidence>
<evidence type="ECO:0000256" key="3">
    <source>
        <dbReference type="ARBA" id="ARBA00023125"/>
    </source>
</evidence>
<feature type="DNA-binding region" description="H-T-H motif" evidence="5">
    <location>
        <begin position="27"/>
        <end position="46"/>
    </location>
</feature>
<keyword evidence="3 5" id="KW-0238">DNA-binding</keyword>
<evidence type="ECO:0000313" key="8">
    <source>
        <dbReference type="Proteomes" id="UP000321261"/>
    </source>
</evidence>
<organism evidence="7 8">
    <name type="scientific">Pseudonocardia hierapolitana</name>
    <dbReference type="NCBI Taxonomy" id="1128676"/>
    <lineage>
        <taxon>Bacteria</taxon>
        <taxon>Bacillati</taxon>
        <taxon>Actinomycetota</taxon>
        <taxon>Actinomycetes</taxon>
        <taxon>Pseudonocardiales</taxon>
        <taxon>Pseudonocardiaceae</taxon>
        <taxon>Pseudonocardia</taxon>
    </lineage>
</organism>
<proteinExistence type="predicted"/>
<dbReference type="InterPro" id="IPR039538">
    <property type="entry name" value="BetI_C"/>
</dbReference>
<gene>
    <name evidence="7" type="ORF">FHX44_114360</name>
</gene>
<dbReference type="EMBL" id="VIWU01000001">
    <property type="protein sequence ID" value="TWF78437.1"/>
    <property type="molecule type" value="Genomic_DNA"/>
</dbReference>
<feature type="domain" description="HTH tetR-type" evidence="6">
    <location>
        <begin position="4"/>
        <end position="64"/>
    </location>
</feature>
<dbReference type="PROSITE" id="PS50977">
    <property type="entry name" value="HTH_TETR_2"/>
    <property type="match status" value="1"/>
</dbReference>
<dbReference type="AlphaFoldDB" id="A0A561SUA2"/>
<keyword evidence="2" id="KW-0805">Transcription regulation</keyword>
<dbReference type="Proteomes" id="UP000321261">
    <property type="component" value="Unassembled WGS sequence"/>
</dbReference>
<dbReference type="InterPro" id="IPR009057">
    <property type="entry name" value="Homeodomain-like_sf"/>
</dbReference>
<dbReference type="InterPro" id="IPR036271">
    <property type="entry name" value="Tet_transcr_reg_TetR-rel_C_sf"/>
</dbReference>
<dbReference type="GO" id="GO:0000976">
    <property type="term" value="F:transcription cis-regulatory region binding"/>
    <property type="evidence" value="ECO:0007669"/>
    <property type="project" value="TreeGrafter"/>
</dbReference>
<comment type="caution">
    <text evidence="7">The sequence shown here is derived from an EMBL/GenBank/DDBJ whole genome shotgun (WGS) entry which is preliminary data.</text>
</comment>
<dbReference type="InterPro" id="IPR001647">
    <property type="entry name" value="HTH_TetR"/>
</dbReference>
<dbReference type="Gene3D" id="1.10.357.10">
    <property type="entry name" value="Tetracycline Repressor, domain 2"/>
    <property type="match status" value="1"/>
</dbReference>
<evidence type="ECO:0000256" key="2">
    <source>
        <dbReference type="ARBA" id="ARBA00023015"/>
    </source>
</evidence>
<dbReference type="PANTHER" id="PTHR30055">
    <property type="entry name" value="HTH-TYPE TRANSCRIPTIONAL REGULATOR RUTR"/>
    <property type="match status" value="1"/>
</dbReference>